<dbReference type="EMBL" id="HACM01001981">
    <property type="protein sequence ID" value="CRZ02423.1"/>
    <property type="molecule type" value="Transcribed_RNA"/>
</dbReference>
<organism evidence="1">
    <name type="scientific">Spongospora subterranea</name>
    <dbReference type="NCBI Taxonomy" id="70186"/>
    <lineage>
        <taxon>Eukaryota</taxon>
        <taxon>Sar</taxon>
        <taxon>Rhizaria</taxon>
        <taxon>Endomyxa</taxon>
        <taxon>Phytomyxea</taxon>
        <taxon>Plasmodiophorida</taxon>
        <taxon>Plasmodiophoridae</taxon>
        <taxon>Spongospora</taxon>
    </lineage>
</organism>
<dbReference type="AlphaFoldDB" id="A0A0H5QK93"/>
<sequence>TLRGRHWALTRSTPGRTARCRLPEKFSHNRKSPFDQEFSQIQVVFPVKVSTTPNDLQSGTIKGSTIADEYSLKIQRNLAEIKSQNHPFYPTVSSCVQYFFADIKTIMEIF</sequence>
<evidence type="ECO:0000313" key="1">
    <source>
        <dbReference type="EMBL" id="CRZ02423.1"/>
    </source>
</evidence>
<reference evidence="1" key="1">
    <citation type="submission" date="2015-04" db="EMBL/GenBank/DDBJ databases">
        <title>The genome sequence of the plant pathogenic Rhizarian Plasmodiophora brassicae reveals insights in its biotrophic life cycle and the origin of chitin synthesis.</title>
        <authorList>
            <person name="Schwelm A."/>
            <person name="Fogelqvist J."/>
            <person name="Knaust A."/>
            <person name="Julke S."/>
            <person name="Lilja T."/>
            <person name="Dhandapani V."/>
            <person name="Bonilla-Rosso G."/>
            <person name="Karlsson M."/>
            <person name="Shevchenko A."/>
            <person name="Choi S.R."/>
            <person name="Kim H.G."/>
            <person name="Park J.Y."/>
            <person name="Lim Y.P."/>
            <person name="Ludwig-Muller J."/>
            <person name="Dixelius C."/>
        </authorList>
    </citation>
    <scope>NUCLEOTIDE SEQUENCE</scope>
    <source>
        <tissue evidence="1">Potato root galls</tissue>
    </source>
</reference>
<name>A0A0H5QK93_9EUKA</name>
<accession>A0A0H5QK93</accession>
<proteinExistence type="predicted"/>
<protein>
    <submittedName>
        <fullName evidence="1">Uncharacterized protein</fullName>
    </submittedName>
</protein>
<feature type="non-terminal residue" evidence="1">
    <location>
        <position position="1"/>
    </location>
</feature>
<feature type="non-terminal residue" evidence="1">
    <location>
        <position position="110"/>
    </location>
</feature>